<dbReference type="PANTHER" id="PTHR43143:SF1">
    <property type="entry name" value="SERINE_THREONINE-PROTEIN PHOSPHATASE CPPED1"/>
    <property type="match status" value="1"/>
</dbReference>
<dbReference type="GO" id="GO:0016787">
    <property type="term" value="F:hydrolase activity"/>
    <property type="evidence" value="ECO:0007669"/>
    <property type="project" value="InterPro"/>
</dbReference>
<name>A0A915K3P0_ROMCU</name>
<keyword evidence="2" id="KW-1185">Reference proteome</keyword>
<evidence type="ECO:0000313" key="3">
    <source>
        <dbReference type="WBParaSite" id="nRc.2.0.1.t33321-RA"/>
    </source>
</evidence>
<accession>A0A915K3P0</accession>
<dbReference type="WBParaSite" id="nRc.2.0.1.t33321-RA">
    <property type="protein sequence ID" value="nRc.2.0.1.t33321-RA"/>
    <property type="gene ID" value="nRc.2.0.1.g33321"/>
</dbReference>
<feature type="domain" description="Calcineurin-like phosphoesterase" evidence="1">
    <location>
        <begin position="104"/>
        <end position="326"/>
    </location>
</feature>
<reference evidence="3" key="1">
    <citation type="submission" date="2022-11" db="UniProtKB">
        <authorList>
            <consortium name="WormBaseParasite"/>
        </authorList>
    </citation>
    <scope>IDENTIFICATION</scope>
</reference>
<dbReference type="AlphaFoldDB" id="A0A915K3P0"/>
<evidence type="ECO:0000313" key="2">
    <source>
        <dbReference type="Proteomes" id="UP000887565"/>
    </source>
</evidence>
<sequence length="375" mass="43042">MQNSSEWGRKKVKLLAKIVKILCISSFLTQIKVHLSVCYFEKLWVEAASSLEDCFSVIMAADTQYPWTEPLYPGNNEKLSEQWIRNYFTSMSKLKHQTSSCPLKAVIINGDLTAFGHKSELVMFRSLLEEAKSMLNVPIYLGLGNHDYANNDNVEQNQYCIILENIMDDNMLSRKNPHHILKRIKPENLLKKNNVILKENQDVKDVSNITKEAIGLNTTYYSRFDIGKVRFIQLHNYPTYKVSFQGSLYDIPLDICGPSVYCKFNITSSLDWLVQQLKRACSQGKSIIVCFHDPIQHYKLNNESLRFKNLINMFNVAGLFVGHLHSAVGKYQNEPTVYGNVPVFASGSAIYGQYLLEDLLQCVENMMDMLRLHEI</sequence>
<dbReference type="InterPro" id="IPR051918">
    <property type="entry name" value="STPP_CPPED1"/>
</dbReference>
<dbReference type="Pfam" id="PF00149">
    <property type="entry name" value="Metallophos"/>
    <property type="match status" value="1"/>
</dbReference>
<proteinExistence type="predicted"/>
<dbReference type="InterPro" id="IPR029052">
    <property type="entry name" value="Metallo-depent_PP-like"/>
</dbReference>
<dbReference type="InterPro" id="IPR004843">
    <property type="entry name" value="Calcineurin-like_PHP"/>
</dbReference>
<dbReference type="SUPFAM" id="SSF56300">
    <property type="entry name" value="Metallo-dependent phosphatases"/>
    <property type="match status" value="1"/>
</dbReference>
<evidence type="ECO:0000259" key="1">
    <source>
        <dbReference type="Pfam" id="PF00149"/>
    </source>
</evidence>
<organism evidence="2 3">
    <name type="scientific">Romanomermis culicivorax</name>
    <name type="common">Nematode worm</name>
    <dbReference type="NCBI Taxonomy" id="13658"/>
    <lineage>
        <taxon>Eukaryota</taxon>
        <taxon>Metazoa</taxon>
        <taxon>Ecdysozoa</taxon>
        <taxon>Nematoda</taxon>
        <taxon>Enoplea</taxon>
        <taxon>Dorylaimia</taxon>
        <taxon>Mermithida</taxon>
        <taxon>Mermithoidea</taxon>
        <taxon>Mermithidae</taxon>
        <taxon>Romanomermis</taxon>
    </lineage>
</organism>
<dbReference type="Gene3D" id="3.60.21.10">
    <property type="match status" value="2"/>
</dbReference>
<dbReference type="PANTHER" id="PTHR43143">
    <property type="entry name" value="METALLOPHOSPHOESTERASE, CALCINEURIN SUPERFAMILY"/>
    <property type="match status" value="1"/>
</dbReference>
<protein>
    <submittedName>
        <fullName evidence="3">Calcineurin-like phosphoesterase domain-containing protein</fullName>
    </submittedName>
</protein>
<dbReference type="Proteomes" id="UP000887565">
    <property type="component" value="Unplaced"/>
</dbReference>